<keyword evidence="5" id="KW-1185">Reference proteome</keyword>
<evidence type="ECO:0000313" key="5">
    <source>
        <dbReference type="Proteomes" id="UP001642464"/>
    </source>
</evidence>
<reference evidence="4 5" key="1">
    <citation type="submission" date="2024-02" db="EMBL/GenBank/DDBJ databases">
        <authorList>
            <person name="Chen Y."/>
            <person name="Shah S."/>
            <person name="Dougan E. K."/>
            <person name="Thang M."/>
            <person name="Chan C."/>
        </authorList>
    </citation>
    <scope>NUCLEOTIDE SEQUENCE [LARGE SCALE GENOMIC DNA]</scope>
</reference>
<gene>
    <name evidence="4" type="ORF">SCF082_LOCUS12425</name>
</gene>
<evidence type="ECO:0000256" key="2">
    <source>
        <dbReference type="SAM" id="MobiDB-lite"/>
    </source>
</evidence>
<keyword evidence="3" id="KW-0732">Signal</keyword>
<evidence type="ECO:0008006" key="6">
    <source>
        <dbReference type="Google" id="ProtNLM"/>
    </source>
</evidence>
<feature type="chain" id="PRO_5046452220" description="Methyltransferase" evidence="3">
    <location>
        <begin position="23"/>
        <end position="572"/>
    </location>
</feature>
<evidence type="ECO:0000256" key="1">
    <source>
        <dbReference type="SAM" id="Coils"/>
    </source>
</evidence>
<feature type="compositionally biased region" description="Low complexity" evidence="2">
    <location>
        <begin position="37"/>
        <end position="73"/>
    </location>
</feature>
<dbReference type="EMBL" id="CAXAMM010007557">
    <property type="protein sequence ID" value="CAK9014679.1"/>
    <property type="molecule type" value="Genomic_DNA"/>
</dbReference>
<feature type="signal peptide" evidence="3">
    <location>
        <begin position="1"/>
        <end position="22"/>
    </location>
</feature>
<name>A0ABP0JKP9_9DINO</name>
<feature type="region of interest" description="Disordered" evidence="2">
    <location>
        <begin position="33"/>
        <end position="110"/>
    </location>
</feature>
<comment type="caution">
    <text evidence="4">The sequence shown here is derived from an EMBL/GenBank/DDBJ whole genome shotgun (WGS) entry which is preliminary data.</text>
</comment>
<evidence type="ECO:0000313" key="4">
    <source>
        <dbReference type="EMBL" id="CAK9014679.1"/>
    </source>
</evidence>
<feature type="coiled-coil region" evidence="1">
    <location>
        <begin position="469"/>
        <end position="538"/>
    </location>
</feature>
<dbReference type="Proteomes" id="UP001642464">
    <property type="component" value="Unassembled WGS sequence"/>
</dbReference>
<organism evidence="4 5">
    <name type="scientific">Durusdinium trenchii</name>
    <dbReference type="NCBI Taxonomy" id="1381693"/>
    <lineage>
        <taxon>Eukaryota</taxon>
        <taxon>Sar</taxon>
        <taxon>Alveolata</taxon>
        <taxon>Dinophyceae</taxon>
        <taxon>Suessiales</taxon>
        <taxon>Symbiodiniaceae</taxon>
        <taxon>Durusdinium</taxon>
    </lineage>
</organism>
<evidence type="ECO:0000256" key="3">
    <source>
        <dbReference type="SAM" id="SignalP"/>
    </source>
</evidence>
<dbReference type="InterPro" id="IPR029063">
    <property type="entry name" value="SAM-dependent_MTases_sf"/>
</dbReference>
<dbReference type="Pfam" id="PF13489">
    <property type="entry name" value="Methyltransf_23"/>
    <property type="match status" value="1"/>
</dbReference>
<dbReference type="Gene3D" id="3.40.50.150">
    <property type="entry name" value="Vaccinia Virus protein VP39"/>
    <property type="match status" value="1"/>
</dbReference>
<dbReference type="SUPFAM" id="SSF53335">
    <property type="entry name" value="S-adenosyl-L-methionine-dependent methyltransferases"/>
    <property type="match status" value="1"/>
</dbReference>
<keyword evidence="1" id="KW-0175">Coiled coil</keyword>
<accession>A0ABP0JKP9</accession>
<sequence>MRARAALLCLCALGAYILWTSSTDQLVQSLPSESRPWLDTSPDPLTPLTPTLPTHPDQPATAPEAPVEPTQPASAVDVVPSHRPPQPSSPRPRKTHNASACIGPTVPPALPPKEAEALKAEIWRTTKAWGYHELAQNYRPFKGMDVLDIGMGQGPMGVVAISVGVKSYKGMDPALCINQRARTRDKTVGRAPNEGECLLIRDSAECKKEGETCEKFRSCMDLWRKKYHTFPYTGLEIMQAYAGRIVLLPGTFASLQPSGLIKHGSFQVATMWLVTEHLPNNRDVIEGIFEWTTPGQLLVLKHHNYYGFDGHHQKPRYPEKYDPTNPSETSVAFWRHLNPTSWVFNSTNTNRVRLGDLIALIDVYFDCAWRATFESKWSPALDAKLWEKLKNRGFARNELLINKWSAACARREAPLPATWLESRVWLLPATDGSYEPMPLPDQLMSKHRGNTVTRIPAKQKHLEQYLARLLGAAQQIGHLQGRIEELETEVSTAKAYELQITEKMSAATMQLTEQRAAAERAQASVEQLRREARSCVKRRSRQHLWPRPKPVRSRMRLLVRSGRRWKKSWNTC</sequence>
<protein>
    <recommendedName>
        <fullName evidence="6">Methyltransferase</fullName>
    </recommendedName>
</protein>
<proteinExistence type="predicted"/>